<dbReference type="Gene3D" id="1.25.40.180">
    <property type="match status" value="1"/>
</dbReference>
<sequence length="61" mass="7018">MINNFFFFIALFVNLFSKLSEAEVIKDDAFLAWKKDDSSAERDGKGVCMTSLTRFFQAIEN</sequence>
<dbReference type="EMBL" id="HACA01000699">
    <property type="protein sequence ID" value="CDW18060.1"/>
    <property type="molecule type" value="Transcribed_RNA"/>
</dbReference>
<accession>A0A0K2SX08</accession>
<feature type="chain" id="PRO_5005487250" evidence="1">
    <location>
        <begin position="23"/>
        <end position="61"/>
    </location>
</feature>
<reference evidence="2" key="1">
    <citation type="submission" date="2014-05" db="EMBL/GenBank/DDBJ databases">
        <authorList>
            <person name="Chronopoulou M."/>
        </authorList>
    </citation>
    <scope>NUCLEOTIDE SEQUENCE</scope>
    <source>
        <tissue evidence="2">Whole organism</tissue>
    </source>
</reference>
<evidence type="ECO:0000313" key="2">
    <source>
        <dbReference type="EMBL" id="CDW18060.1"/>
    </source>
</evidence>
<proteinExistence type="predicted"/>
<evidence type="ECO:0000256" key="1">
    <source>
        <dbReference type="SAM" id="SignalP"/>
    </source>
</evidence>
<dbReference type="AlphaFoldDB" id="A0A0K2SX08"/>
<feature type="signal peptide" evidence="1">
    <location>
        <begin position="1"/>
        <end position="22"/>
    </location>
</feature>
<keyword evidence="1" id="KW-0732">Signal</keyword>
<dbReference type="OrthoDB" id="6379360at2759"/>
<dbReference type="SUPFAM" id="SSF48371">
    <property type="entry name" value="ARM repeat"/>
    <property type="match status" value="1"/>
</dbReference>
<dbReference type="InterPro" id="IPR016024">
    <property type="entry name" value="ARM-type_fold"/>
</dbReference>
<organism evidence="2">
    <name type="scientific">Lepeophtheirus salmonis</name>
    <name type="common">Salmon louse</name>
    <name type="synonym">Caligus salmonis</name>
    <dbReference type="NCBI Taxonomy" id="72036"/>
    <lineage>
        <taxon>Eukaryota</taxon>
        <taxon>Metazoa</taxon>
        <taxon>Ecdysozoa</taxon>
        <taxon>Arthropoda</taxon>
        <taxon>Crustacea</taxon>
        <taxon>Multicrustacea</taxon>
        <taxon>Hexanauplia</taxon>
        <taxon>Copepoda</taxon>
        <taxon>Siphonostomatoida</taxon>
        <taxon>Caligidae</taxon>
        <taxon>Lepeophtheirus</taxon>
    </lineage>
</organism>
<protein>
    <submittedName>
        <fullName evidence="2">Uncharacterized protein</fullName>
    </submittedName>
</protein>
<name>A0A0K2SX08_LEPSM</name>